<feature type="domain" description="Magnesium chelatase ChlI-like catalytic" evidence="1">
    <location>
        <begin position="11"/>
        <end position="60"/>
    </location>
</feature>
<evidence type="ECO:0000313" key="2">
    <source>
        <dbReference type="EMBL" id="GAA5508028.1"/>
    </source>
</evidence>
<dbReference type="Proteomes" id="UP001416858">
    <property type="component" value="Unassembled WGS sequence"/>
</dbReference>
<gene>
    <name evidence="2" type="ORF">Rcae01_03488</name>
</gene>
<reference evidence="2 3" key="1">
    <citation type="submission" date="2024-02" db="EMBL/GenBank/DDBJ databases">
        <title>Rhodopirellula caenicola NBRC 110016.</title>
        <authorList>
            <person name="Ichikawa N."/>
            <person name="Katano-Makiyama Y."/>
            <person name="Hidaka K."/>
        </authorList>
    </citation>
    <scope>NUCLEOTIDE SEQUENCE [LARGE SCALE GENOMIC DNA]</scope>
    <source>
        <strain evidence="2 3">NBRC 110016</strain>
    </source>
</reference>
<keyword evidence="3" id="KW-1185">Reference proteome</keyword>
<comment type="caution">
    <text evidence="2">The sequence shown here is derived from an EMBL/GenBank/DDBJ whole genome shotgun (WGS) entry which is preliminary data.</text>
</comment>
<evidence type="ECO:0000313" key="3">
    <source>
        <dbReference type="Proteomes" id="UP001416858"/>
    </source>
</evidence>
<dbReference type="Pfam" id="PF01078">
    <property type="entry name" value="Mg_chelatase"/>
    <property type="match status" value="1"/>
</dbReference>
<protein>
    <recommendedName>
        <fullName evidence="1">Magnesium chelatase ChlI-like catalytic domain-containing protein</fullName>
    </recommendedName>
</protein>
<organism evidence="2 3">
    <name type="scientific">Novipirellula caenicola</name>
    <dbReference type="NCBI Taxonomy" id="1536901"/>
    <lineage>
        <taxon>Bacteria</taxon>
        <taxon>Pseudomonadati</taxon>
        <taxon>Planctomycetota</taxon>
        <taxon>Planctomycetia</taxon>
        <taxon>Pirellulales</taxon>
        <taxon>Pirellulaceae</taxon>
        <taxon>Novipirellula</taxon>
    </lineage>
</organism>
<sequence length="114" mass="12930">MLKEFSTYEADFGDARGQESAKRAMTLAEAGTHNLIRLARQAAENQRTCQKSDPTILPPVKIVSQTVFRRFGLRHRQQFDGFLRIDGLSNFSFVKMSRTLGRVGICAIRPIDRD</sequence>
<evidence type="ECO:0000259" key="1">
    <source>
        <dbReference type="Pfam" id="PF01078"/>
    </source>
</evidence>
<dbReference type="EMBL" id="BAABRO010000007">
    <property type="protein sequence ID" value="GAA5508028.1"/>
    <property type="molecule type" value="Genomic_DNA"/>
</dbReference>
<proteinExistence type="predicted"/>
<dbReference type="InterPro" id="IPR000523">
    <property type="entry name" value="Mg_chelatse_chII-like_cat_dom"/>
</dbReference>
<name>A0ABP9VWU6_9BACT</name>
<accession>A0ABP9VWU6</accession>